<evidence type="ECO:0000313" key="3">
    <source>
        <dbReference type="Proteomes" id="UP000093080"/>
    </source>
</evidence>
<proteinExistence type="predicted"/>
<accession>A0A1B9F7V5</accession>
<protein>
    <submittedName>
        <fullName evidence="2">tRNA threonylcarbamoyl adenosine modification protein TsaB</fullName>
    </submittedName>
</protein>
<dbReference type="PANTHER" id="PTHR11735">
    <property type="entry name" value="TRNA N6-ADENOSINE THREONYLCARBAMOYLTRANSFERASE"/>
    <property type="match status" value="1"/>
</dbReference>
<keyword evidence="3" id="KW-1185">Reference proteome</keyword>
<dbReference type="InterPro" id="IPR022496">
    <property type="entry name" value="T6A_TsaB"/>
</dbReference>
<evidence type="ECO:0000313" key="2">
    <source>
        <dbReference type="EMBL" id="OCC16038.1"/>
    </source>
</evidence>
<dbReference type="RefSeq" id="WP_067616058.1">
    <property type="nucleotide sequence ID" value="NZ_MAGO01000002.1"/>
</dbReference>
<dbReference type="GO" id="GO:0005829">
    <property type="term" value="C:cytosol"/>
    <property type="evidence" value="ECO:0007669"/>
    <property type="project" value="TreeGrafter"/>
</dbReference>
<gene>
    <name evidence="2" type="ORF">DBT_0500</name>
</gene>
<dbReference type="AlphaFoldDB" id="A0A1B9F7V5"/>
<dbReference type="Gene3D" id="3.30.420.40">
    <property type="match status" value="2"/>
</dbReference>
<dbReference type="STRING" id="1156395.DBT_0500"/>
<organism evidence="2 3">
    <name type="scientific">Dissulfuribacter thermophilus</name>
    <dbReference type="NCBI Taxonomy" id="1156395"/>
    <lineage>
        <taxon>Bacteria</taxon>
        <taxon>Pseudomonadati</taxon>
        <taxon>Thermodesulfobacteriota</taxon>
        <taxon>Dissulfuribacteria</taxon>
        <taxon>Dissulfuribacterales</taxon>
        <taxon>Dissulfuribacteraceae</taxon>
        <taxon>Dissulfuribacter</taxon>
    </lineage>
</organism>
<dbReference type="NCBIfam" id="TIGR03725">
    <property type="entry name" value="T6A_YeaZ"/>
    <property type="match status" value="1"/>
</dbReference>
<comment type="caution">
    <text evidence="2">The sequence shown here is derived from an EMBL/GenBank/DDBJ whole genome shotgun (WGS) entry which is preliminary data.</text>
</comment>
<dbReference type="GO" id="GO:0002949">
    <property type="term" value="P:tRNA threonylcarbamoyladenosine modification"/>
    <property type="evidence" value="ECO:0007669"/>
    <property type="project" value="InterPro"/>
</dbReference>
<sequence length="244" mass="26599">MLVLAIDTSQRVGGVAIVEDQEIRLELSFNIMATYSKSLVPAIHNALDLTELTFSSVDAVAVGIGPGSFTGLRIGVASSKAIAFSMGIPIVGVPSLDAIVEDVICELNTLICPIIDAKKRQVFTAIYKMTEHGPRRISPYLAIRPELLVERLPRGEKCILLGDGLRQYGDLFESLIKSLGFDTVTLFKNTVKPVRPGLIGILGMRKLLQDPKGQLPHELDPLYLRPSDAEIKRFGIGEEIFESG</sequence>
<feature type="domain" description="Gcp-like" evidence="1">
    <location>
        <begin position="35"/>
        <end position="129"/>
    </location>
</feature>
<dbReference type="SUPFAM" id="SSF53067">
    <property type="entry name" value="Actin-like ATPase domain"/>
    <property type="match status" value="2"/>
</dbReference>
<dbReference type="CDD" id="cd24032">
    <property type="entry name" value="ASKHA_NBD_TsaB"/>
    <property type="match status" value="1"/>
</dbReference>
<reference evidence="2 3" key="1">
    <citation type="submission" date="2016-06" db="EMBL/GenBank/DDBJ databases">
        <title>Respiratory ammonification of nitrate coupled to the oxidation of elemental sulfur in deep-sea autotrophic thermophilic bacteria.</title>
        <authorList>
            <person name="Slobodkina G.B."/>
            <person name="Mardanov A.V."/>
            <person name="Ravin N.V."/>
            <person name="Frolova A.A."/>
            <person name="Viryasiv M.B."/>
            <person name="Chernyh N.A."/>
            <person name="Bonch-Osmolovskaya E.A."/>
            <person name="Slobodkin A.I."/>
        </authorList>
    </citation>
    <scope>NUCLEOTIDE SEQUENCE [LARGE SCALE GENOMIC DNA]</scope>
    <source>
        <strain evidence="2 3">S69</strain>
    </source>
</reference>
<dbReference type="EMBL" id="MAGO01000002">
    <property type="protein sequence ID" value="OCC16038.1"/>
    <property type="molecule type" value="Genomic_DNA"/>
</dbReference>
<dbReference type="InterPro" id="IPR000905">
    <property type="entry name" value="Gcp-like_dom"/>
</dbReference>
<dbReference type="PATRIC" id="fig|1156395.6.peg.507"/>
<dbReference type="InterPro" id="IPR043129">
    <property type="entry name" value="ATPase_NBD"/>
</dbReference>
<name>A0A1B9F7V5_9BACT</name>
<evidence type="ECO:0000259" key="1">
    <source>
        <dbReference type="Pfam" id="PF00814"/>
    </source>
</evidence>
<dbReference type="OrthoDB" id="9809995at2"/>
<dbReference type="Proteomes" id="UP000093080">
    <property type="component" value="Unassembled WGS sequence"/>
</dbReference>
<dbReference type="PANTHER" id="PTHR11735:SF11">
    <property type="entry name" value="TRNA THREONYLCARBAMOYLADENOSINE BIOSYNTHESIS PROTEIN TSAB"/>
    <property type="match status" value="1"/>
</dbReference>
<dbReference type="Pfam" id="PF00814">
    <property type="entry name" value="TsaD"/>
    <property type="match status" value="1"/>
</dbReference>